<proteinExistence type="predicted"/>
<organism evidence="1">
    <name type="scientific">Candidatus Electrothrix aestuarii</name>
    <dbReference type="NCBI Taxonomy" id="3062594"/>
    <lineage>
        <taxon>Bacteria</taxon>
        <taxon>Pseudomonadati</taxon>
        <taxon>Thermodesulfobacteriota</taxon>
        <taxon>Desulfobulbia</taxon>
        <taxon>Desulfobulbales</taxon>
        <taxon>Desulfobulbaceae</taxon>
        <taxon>Candidatus Electrothrix</taxon>
    </lineage>
</organism>
<protein>
    <submittedName>
        <fullName evidence="1">Uncharacterized protein</fullName>
    </submittedName>
</protein>
<accession>A0AAU8LW45</accession>
<evidence type="ECO:0000313" key="1">
    <source>
        <dbReference type="EMBL" id="XCN73760.1"/>
    </source>
</evidence>
<dbReference type="EMBL" id="CP159373">
    <property type="protein sequence ID" value="XCN73760.1"/>
    <property type="molecule type" value="Genomic_DNA"/>
</dbReference>
<name>A0AAU8LW45_9BACT</name>
<dbReference type="KEGG" id="eaj:Q3M24_03110"/>
<sequence length="396" mass="47234">MKQERLRIEWLDKEDKHTLYVKFALLELSRAGEIDFVRISPACFDRKLLSQEAIDALSPAQSFFVVYQNGQQCKVIIDISESFFFMSSAIAEVDLYFCTAYNPELFEKRQFLTPYPWQQRYDLGGYQRNFQRIEKDFGKHFHKLTRFIPCPPVMDLPARRFDKEKQVAITSLLFARFLQKKIPGLFGDFFDPEYRLFKRRYQQLFGYRKNTLKYDIVVRESLWAWPWHRALLIKALAALKGRKVFYGLSSSEEDHEQAWWRHDIPEDEHDEIDKIIHEKVSFPESYEEMITSSRLAVFPTGKHWGWRAITFLSLFSGGPLLMDKPIFEPYFPMDVFKVFYTQDEWEDLETVLNQVSDEQWEEIRQHNQKAFDRYLAPEPVGRYICQTVANQLKNRA</sequence>
<reference evidence="1" key="1">
    <citation type="journal article" date="2024" name="Syst. Appl. Microbiol.">
        <title>First single-strain enrichments of Electrothrix cable bacteria, description of E. aestuarii sp. nov. and E. rattekaaiensis sp. nov., and proposal of a cable bacteria taxonomy following the rules of the SeqCode.</title>
        <authorList>
            <person name="Plum-Jensen L.E."/>
            <person name="Schramm A."/>
            <person name="Marshall I.P.G."/>
        </authorList>
    </citation>
    <scope>NUCLEOTIDE SEQUENCE</scope>
    <source>
        <strain evidence="1">Rat1</strain>
    </source>
</reference>
<gene>
    <name evidence="1" type="ORF">Q3M24_03110</name>
</gene>
<reference evidence="1" key="2">
    <citation type="submission" date="2024-06" db="EMBL/GenBank/DDBJ databases">
        <authorList>
            <person name="Plum-Jensen L.E."/>
            <person name="Schramm A."/>
            <person name="Marshall I.P.G."/>
        </authorList>
    </citation>
    <scope>NUCLEOTIDE SEQUENCE</scope>
    <source>
        <strain evidence="1">Rat1</strain>
    </source>
</reference>
<dbReference type="AlphaFoldDB" id="A0AAU8LW45"/>